<dbReference type="Gene3D" id="3.40.30.120">
    <property type="match status" value="1"/>
</dbReference>
<keyword evidence="3" id="KW-0274">FAD</keyword>
<organism evidence="5 6">
    <name type="scientific">Actinomadura rugatobispora</name>
    <dbReference type="NCBI Taxonomy" id="1994"/>
    <lineage>
        <taxon>Bacteria</taxon>
        <taxon>Bacillati</taxon>
        <taxon>Actinomycetota</taxon>
        <taxon>Actinomycetes</taxon>
        <taxon>Streptosporangiales</taxon>
        <taxon>Thermomonosporaceae</taxon>
        <taxon>Actinomadura</taxon>
    </lineage>
</organism>
<dbReference type="Gene3D" id="3.50.50.60">
    <property type="entry name" value="FAD/NAD(P)-binding domain"/>
    <property type="match status" value="1"/>
</dbReference>
<comment type="cofactor">
    <cofactor evidence="1">
        <name>FAD</name>
        <dbReference type="ChEBI" id="CHEBI:57692"/>
    </cofactor>
</comment>
<protein>
    <submittedName>
        <fullName evidence="5">FAD-dependent monooxygenase</fullName>
    </submittedName>
</protein>
<dbReference type="SUPFAM" id="SSF51905">
    <property type="entry name" value="FAD/NAD(P)-binding domain"/>
    <property type="match status" value="1"/>
</dbReference>
<keyword evidence="2" id="KW-0285">Flavoprotein</keyword>
<dbReference type="GO" id="GO:0004497">
    <property type="term" value="F:monooxygenase activity"/>
    <property type="evidence" value="ECO:0007669"/>
    <property type="project" value="UniProtKB-KW"/>
</dbReference>
<evidence type="ECO:0000256" key="2">
    <source>
        <dbReference type="ARBA" id="ARBA00022630"/>
    </source>
</evidence>
<dbReference type="Pfam" id="PF01494">
    <property type="entry name" value="FAD_binding_3"/>
    <property type="match status" value="1"/>
</dbReference>
<gene>
    <name evidence="5" type="ORF">ACFPZN_02235</name>
</gene>
<keyword evidence="5" id="KW-0560">Oxidoreductase</keyword>
<proteinExistence type="predicted"/>
<comment type="caution">
    <text evidence="5">The sequence shown here is derived from an EMBL/GenBank/DDBJ whole genome shotgun (WGS) entry which is preliminary data.</text>
</comment>
<keyword evidence="5" id="KW-0503">Monooxygenase</keyword>
<dbReference type="InterPro" id="IPR036188">
    <property type="entry name" value="FAD/NAD-bd_sf"/>
</dbReference>
<evidence type="ECO:0000313" key="5">
    <source>
        <dbReference type="EMBL" id="MFC5744427.1"/>
    </source>
</evidence>
<sequence length="501" mass="54114">MSVIVVGAGPTGLMLAGDLAAAGVPVTVLEKRALESNLTRAFGVHARTLEILDMRGCADELVPQGRPVGMFRPQMGRGDLSLSFRHPESRFPFVLIVPQARTEALLLRRAEELGAKIETGAEVTGLEQDAGGVALEVNGAPGPAADYVVGCDGAHSRVRALLGVGFTGRNYDTKLLLADIRTTSRMQEGINGLMGRDGAILFPAFGDGWYRAVIWDRAQQGVPLEAPLGVAEVLESIRRISGRDIDIEEMRWSTRFLTERRQADRYRVGRVFLAGDAAHVNSPMGSLGMNTGIQDAANLAWKLIAAHRGRAPDWLLDSYQTERHPVGRTALKISDLLLRSAVAPRAVHVVRPYAARLVLAIPLITRFLRRTIAGMNISYPAPPGLPRSSATGLRVDDRELSVEGRRVRLYELVEPDRFLLLDHSEDGAAAAAVAGWGDRVTAVAAPGQRPSRASTVMLLRPDGYLAWSHRAPSPGRVREAVAHWCGSPRPSPQGSSLSSSE</sequence>
<name>A0ABW0ZP71_9ACTN</name>
<evidence type="ECO:0000256" key="3">
    <source>
        <dbReference type="ARBA" id="ARBA00022827"/>
    </source>
</evidence>
<dbReference type="InterPro" id="IPR002938">
    <property type="entry name" value="FAD-bd"/>
</dbReference>
<evidence type="ECO:0000256" key="1">
    <source>
        <dbReference type="ARBA" id="ARBA00001974"/>
    </source>
</evidence>
<dbReference type="PANTHER" id="PTHR43004:SF19">
    <property type="entry name" value="BINDING MONOOXYGENASE, PUTATIVE (JCVI)-RELATED"/>
    <property type="match status" value="1"/>
</dbReference>
<dbReference type="PRINTS" id="PR00420">
    <property type="entry name" value="RNGMNOXGNASE"/>
</dbReference>
<dbReference type="Proteomes" id="UP001596074">
    <property type="component" value="Unassembled WGS sequence"/>
</dbReference>
<keyword evidence="6" id="KW-1185">Reference proteome</keyword>
<dbReference type="Pfam" id="PF21274">
    <property type="entry name" value="Rng_hyd_C"/>
    <property type="match status" value="1"/>
</dbReference>
<reference evidence="6" key="1">
    <citation type="journal article" date="2019" name="Int. J. Syst. Evol. Microbiol.">
        <title>The Global Catalogue of Microorganisms (GCM) 10K type strain sequencing project: providing services to taxonomists for standard genome sequencing and annotation.</title>
        <authorList>
            <consortium name="The Broad Institute Genomics Platform"/>
            <consortium name="The Broad Institute Genome Sequencing Center for Infectious Disease"/>
            <person name="Wu L."/>
            <person name="Ma J."/>
        </authorList>
    </citation>
    <scope>NUCLEOTIDE SEQUENCE [LARGE SCALE GENOMIC DNA]</scope>
    <source>
        <strain evidence="6">KCTC 42087</strain>
    </source>
</reference>
<dbReference type="RefSeq" id="WP_378279574.1">
    <property type="nucleotide sequence ID" value="NZ_JBHSON010000002.1"/>
</dbReference>
<accession>A0ABW0ZP71</accession>
<dbReference type="Gene3D" id="3.30.70.2450">
    <property type="match status" value="1"/>
</dbReference>
<evidence type="ECO:0000313" key="6">
    <source>
        <dbReference type="Proteomes" id="UP001596074"/>
    </source>
</evidence>
<dbReference type="EMBL" id="JBHSON010000002">
    <property type="protein sequence ID" value="MFC5744427.1"/>
    <property type="molecule type" value="Genomic_DNA"/>
</dbReference>
<evidence type="ECO:0000259" key="4">
    <source>
        <dbReference type="Pfam" id="PF01494"/>
    </source>
</evidence>
<dbReference type="InterPro" id="IPR050641">
    <property type="entry name" value="RIFMO-like"/>
</dbReference>
<feature type="domain" description="FAD-binding" evidence="4">
    <location>
        <begin position="2"/>
        <end position="332"/>
    </location>
</feature>
<dbReference type="PANTHER" id="PTHR43004">
    <property type="entry name" value="TRK SYSTEM POTASSIUM UPTAKE PROTEIN"/>
    <property type="match status" value="1"/>
</dbReference>